<organism evidence="1 2">
    <name type="scientific">Rhipicephalus sanguineus</name>
    <name type="common">Brown dog tick</name>
    <name type="synonym">Ixodes sanguineus</name>
    <dbReference type="NCBI Taxonomy" id="34632"/>
    <lineage>
        <taxon>Eukaryota</taxon>
        <taxon>Metazoa</taxon>
        <taxon>Ecdysozoa</taxon>
        <taxon>Arthropoda</taxon>
        <taxon>Chelicerata</taxon>
        <taxon>Arachnida</taxon>
        <taxon>Acari</taxon>
        <taxon>Parasitiformes</taxon>
        <taxon>Ixodida</taxon>
        <taxon>Ixodoidea</taxon>
        <taxon>Ixodidae</taxon>
        <taxon>Rhipicephalinae</taxon>
        <taxon>Rhipicephalus</taxon>
        <taxon>Rhipicephalus</taxon>
    </lineage>
</organism>
<evidence type="ECO:0000313" key="2">
    <source>
        <dbReference type="Proteomes" id="UP000821837"/>
    </source>
</evidence>
<proteinExistence type="predicted"/>
<name>A0A9D4TC04_RHISA</name>
<keyword evidence="2" id="KW-1185">Reference proteome</keyword>
<reference evidence="1" key="1">
    <citation type="journal article" date="2020" name="Cell">
        <title>Large-Scale Comparative Analyses of Tick Genomes Elucidate Their Genetic Diversity and Vector Capacities.</title>
        <authorList>
            <consortium name="Tick Genome and Microbiome Consortium (TIGMIC)"/>
            <person name="Jia N."/>
            <person name="Wang J."/>
            <person name="Shi W."/>
            <person name="Du L."/>
            <person name="Sun Y."/>
            <person name="Zhan W."/>
            <person name="Jiang J.F."/>
            <person name="Wang Q."/>
            <person name="Zhang B."/>
            <person name="Ji P."/>
            <person name="Bell-Sakyi L."/>
            <person name="Cui X.M."/>
            <person name="Yuan T.T."/>
            <person name="Jiang B.G."/>
            <person name="Yang W.F."/>
            <person name="Lam T.T."/>
            <person name="Chang Q.C."/>
            <person name="Ding S.J."/>
            <person name="Wang X.J."/>
            <person name="Zhu J.G."/>
            <person name="Ruan X.D."/>
            <person name="Zhao L."/>
            <person name="Wei J.T."/>
            <person name="Ye R.Z."/>
            <person name="Que T.C."/>
            <person name="Du C.H."/>
            <person name="Zhou Y.H."/>
            <person name="Cheng J.X."/>
            <person name="Dai P.F."/>
            <person name="Guo W.B."/>
            <person name="Han X.H."/>
            <person name="Huang E.J."/>
            <person name="Li L.F."/>
            <person name="Wei W."/>
            <person name="Gao Y.C."/>
            <person name="Liu J.Z."/>
            <person name="Shao H.Z."/>
            <person name="Wang X."/>
            <person name="Wang C.C."/>
            <person name="Yang T.C."/>
            <person name="Huo Q.B."/>
            <person name="Li W."/>
            <person name="Chen H.Y."/>
            <person name="Chen S.E."/>
            <person name="Zhou L.G."/>
            <person name="Ni X.B."/>
            <person name="Tian J.H."/>
            <person name="Sheng Y."/>
            <person name="Liu T."/>
            <person name="Pan Y.S."/>
            <person name="Xia L.Y."/>
            <person name="Li J."/>
            <person name="Zhao F."/>
            <person name="Cao W.C."/>
        </authorList>
    </citation>
    <scope>NUCLEOTIDE SEQUENCE</scope>
    <source>
        <strain evidence="1">Rsan-2018</strain>
    </source>
</reference>
<dbReference type="VEuPathDB" id="VectorBase:RSAN_051922"/>
<protein>
    <submittedName>
        <fullName evidence="1">Uncharacterized protein</fullName>
    </submittedName>
</protein>
<evidence type="ECO:0000313" key="1">
    <source>
        <dbReference type="EMBL" id="KAH7984588.1"/>
    </source>
</evidence>
<accession>A0A9D4TC04</accession>
<gene>
    <name evidence="1" type="ORF">HPB52_022862</name>
</gene>
<dbReference type="AlphaFoldDB" id="A0A9D4TC04"/>
<reference evidence="1" key="2">
    <citation type="submission" date="2021-09" db="EMBL/GenBank/DDBJ databases">
        <authorList>
            <person name="Jia N."/>
            <person name="Wang J."/>
            <person name="Shi W."/>
            <person name="Du L."/>
            <person name="Sun Y."/>
            <person name="Zhan W."/>
            <person name="Jiang J."/>
            <person name="Wang Q."/>
            <person name="Zhang B."/>
            <person name="Ji P."/>
            <person name="Sakyi L.B."/>
            <person name="Cui X."/>
            <person name="Yuan T."/>
            <person name="Jiang B."/>
            <person name="Yang W."/>
            <person name="Lam T.T.-Y."/>
            <person name="Chang Q."/>
            <person name="Ding S."/>
            <person name="Wang X."/>
            <person name="Zhu J."/>
            <person name="Ruan X."/>
            <person name="Zhao L."/>
            <person name="Wei J."/>
            <person name="Que T."/>
            <person name="Du C."/>
            <person name="Cheng J."/>
            <person name="Dai P."/>
            <person name="Han X."/>
            <person name="Huang E."/>
            <person name="Gao Y."/>
            <person name="Liu J."/>
            <person name="Shao H."/>
            <person name="Ye R."/>
            <person name="Li L."/>
            <person name="Wei W."/>
            <person name="Wang X."/>
            <person name="Wang C."/>
            <person name="Huo Q."/>
            <person name="Li W."/>
            <person name="Guo W."/>
            <person name="Chen H."/>
            <person name="Chen S."/>
            <person name="Zhou L."/>
            <person name="Zhou L."/>
            <person name="Ni X."/>
            <person name="Tian J."/>
            <person name="Zhou Y."/>
            <person name="Sheng Y."/>
            <person name="Liu T."/>
            <person name="Pan Y."/>
            <person name="Xia L."/>
            <person name="Li J."/>
            <person name="Zhao F."/>
            <person name="Cao W."/>
        </authorList>
    </citation>
    <scope>NUCLEOTIDE SEQUENCE</scope>
    <source>
        <strain evidence="1">Rsan-2018</strain>
        <tissue evidence="1">Larvae</tissue>
    </source>
</reference>
<dbReference type="Proteomes" id="UP000821837">
    <property type="component" value="Chromosome 1"/>
</dbReference>
<comment type="caution">
    <text evidence="1">The sequence shown here is derived from an EMBL/GenBank/DDBJ whole genome shotgun (WGS) entry which is preliminary data.</text>
</comment>
<sequence>MQTARDGSVTEEYKDGDLLEKWRRAIPRTARCPSADIFSLQKHFELELVYKEWTAHYKEHVSMKVPRQAALSKDAVPIKFPDCPAYLSNSSKRRPAERILPVPSKKSASSTGVSCQGSARNTDLHALHPLLYPATLRKKPVAGFSFPAADSSNDALVNLKMGNLNAGGFAIDNE</sequence>
<dbReference type="EMBL" id="JABSTV010001245">
    <property type="protein sequence ID" value="KAH7984588.1"/>
    <property type="molecule type" value="Genomic_DNA"/>
</dbReference>